<dbReference type="Gene3D" id="3.40.50.720">
    <property type="entry name" value="NAD(P)-binding Rossmann-like Domain"/>
    <property type="match status" value="2"/>
</dbReference>
<evidence type="ECO:0000313" key="7">
    <source>
        <dbReference type="EMBL" id="MCK6263007.1"/>
    </source>
</evidence>
<dbReference type="SUPFAM" id="SSF52283">
    <property type="entry name" value="Formate/glycerate dehydrogenase catalytic domain-like"/>
    <property type="match status" value="1"/>
</dbReference>
<sequence length="325" mass="35757">MTVPVVVFLDRATIPSQIKLAELPFEHQWVEYDYSKPDEVVERLKNADIVIVNKVVLDAETLSKLPNMRLIAVSATGYNNIDVEYCRRANIAVTNVQGYATQSVPEHVIAMLFALRRNLFGYHQDIASGEWQRNKQFCFFTHPIGDIAGSTLGIIGSGALGQATATLAKALGMKVLFAERKSESKQEMMDCRTGYLPFELVLQLSDAITLHCPLTEQTENLISEAEFNKMKSSAILINTGRGGLVDEQALVDALKSGQIAGAGVDVFTQEPTDESNPLIANMDMPNLLLTPHVAWGSDSSIQKLADILMDNITAFERGDVKNRVV</sequence>
<dbReference type="EMBL" id="JAJHVV010000004">
    <property type="protein sequence ID" value="MCK6263007.1"/>
    <property type="molecule type" value="Genomic_DNA"/>
</dbReference>
<name>A0A9X1XH13_9VIBR</name>
<gene>
    <name evidence="7" type="ORF">KP803_06905</name>
</gene>
<dbReference type="AlphaFoldDB" id="A0A9X1XH13"/>
<dbReference type="RefSeq" id="WP_248008122.1">
    <property type="nucleotide sequence ID" value="NZ_JAJHVV010000004.1"/>
</dbReference>
<keyword evidence="8" id="KW-1185">Reference proteome</keyword>
<evidence type="ECO:0000259" key="6">
    <source>
        <dbReference type="Pfam" id="PF02826"/>
    </source>
</evidence>
<evidence type="ECO:0000256" key="2">
    <source>
        <dbReference type="ARBA" id="ARBA00023002"/>
    </source>
</evidence>
<dbReference type="FunFam" id="3.40.50.720:FF:000203">
    <property type="entry name" value="D-3-phosphoglycerate dehydrogenase (SerA)"/>
    <property type="match status" value="1"/>
</dbReference>
<comment type="similarity">
    <text evidence="1 4">Belongs to the D-isomer specific 2-hydroxyacid dehydrogenase family.</text>
</comment>
<evidence type="ECO:0000256" key="1">
    <source>
        <dbReference type="ARBA" id="ARBA00005854"/>
    </source>
</evidence>
<dbReference type="InterPro" id="IPR006140">
    <property type="entry name" value="D-isomer_DH_NAD-bd"/>
</dbReference>
<dbReference type="InterPro" id="IPR029753">
    <property type="entry name" value="D-isomer_DH_CS"/>
</dbReference>
<reference evidence="7" key="1">
    <citation type="submission" date="2021-11" db="EMBL/GenBank/DDBJ databases">
        <title>Vibrio ZSDE26 sp. nov. and Vibrio ZSDZ34 sp. nov., isolated from coastal seawater in Qingdao.</title>
        <authorList>
            <person name="Zhang P."/>
        </authorList>
    </citation>
    <scope>NUCLEOTIDE SEQUENCE</scope>
    <source>
        <strain evidence="7">ZSDE26</strain>
    </source>
</reference>
<keyword evidence="3" id="KW-0520">NAD</keyword>
<dbReference type="GO" id="GO:0051287">
    <property type="term" value="F:NAD binding"/>
    <property type="evidence" value="ECO:0007669"/>
    <property type="project" value="InterPro"/>
</dbReference>
<accession>A0A9X1XH13</accession>
<dbReference type="InterPro" id="IPR036291">
    <property type="entry name" value="NAD(P)-bd_dom_sf"/>
</dbReference>
<feature type="domain" description="D-isomer specific 2-hydroxyacid dehydrogenase NAD-binding" evidence="6">
    <location>
        <begin position="109"/>
        <end position="294"/>
    </location>
</feature>
<comment type="caution">
    <text evidence="7">The sequence shown here is derived from an EMBL/GenBank/DDBJ whole genome shotgun (WGS) entry which is preliminary data.</text>
</comment>
<dbReference type="InterPro" id="IPR050418">
    <property type="entry name" value="D-iso_2-hydroxyacid_DH_PdxB"/>
</dbReference>
<protein>
    <submittedName>
        <fullName evidence="7">D-2-hydroxyacid dehydrogenase</fullName>
    </submittedName>
</protein>
<dbReference type="Proteomes" id="UP001139559">
    <property type="component" value="Unassembled WGS sequence"/>
</dbReference>
<dbReference type="PROSITE" id="PS00671">
    <property type="entry name" value="D_2_HYDROXYACID_DH_3"/>
    <property type="match status" value="1"/>
</dbReference>
<dbReference type="CDD" id="cd12162">
    <property type="entry name" value="2-Hacid_dh_4"/>
    <property type="match status" value="1"/>
</dbReference>
<evidence type="ECO:0000256" key="3">
    <source>
        <dbReference type="ARBA" id="ARBA00023027"/>
    </source>
</evidence>
<proteinExistence type="inferred from homology"/>
<dbReference type="Pfam" id="PF02826">
    <property type="entry name" value="2-Hacid_dh_C"/>
    <property type="match status" value="1"/>
</dbReference>
<evidence type="ECO:0000313" key="8">
    <source>
        <dbReference type="Proteomes" id="UP001139559"/>
    </source>
</evidence>
<dbReference type="InterPro" id="IPR006139">
    <property type="entry name" value="D-isomer_2_OHA_DH_cat_dom"/>
</dbReference>
<evidence type="ECO:0000256" key="4">
    <source>
        <dbReference type="RuleBase" id="RU003719"/>
    </source>
</evidence>
<dbReference type="Pfam" id="PF00389">
    <property type="entry name" value="2-Hacid_dh"/>
    <property type="match status" value="1"/>
</dbReference>
<evidence type="ECO:0000259" key="5">
    <source>
        <dbReference type="Pfam" id="PF00389"/>
    </source>
</evidence>
<dbReference type="PANTHER" id="PTHR43761:SF1">
    <property type="entry name" value="D-ISOMER SPECIFIC 2-HYDROXYACID DEHYDROGENASE CATALYTIC DOMAIN-CONTAINING PROTEIN-RELATED"/>
    <property type="match status" value="1"/>
</dbReference>
<dbReference type="PANTHER" id="PTHR43761">
    <property type="entry name" value="D-ISOMER SPECIFIC 2-HYDROXYACID DEHYDROGENASE FAMILY PROTEIN (AFU_ORTHOLOGUE AFUA_1G13630)"/>
    <property type="match status" value="1"/>
</dbReference>
<dbReference type="PROSITE" id="PS00670">
    <property type="entry name" value="D_2_HYDROXYACID_DH_2"/>
    <property type="match status" value="1"/>
</dbReference>
<keyword evidence="2 4" id="KW-0560">Oxidoreductase</keyword>
<dbReference type="GO" id="GO:0016616">
    <property type="term" value="F:oxidoreductase activity, acting on the CH-OH group of donors, NAD or NADP as acceptor"/>
    <property type="evidence" value="ECO:0007669"/>
    <property type="project" value="InterPro"/>
</dbReference>
<feature type="domain" description="D-isomer specific 2-hydroxyacid dehydrogenase catalytic" evidence="5">
    <location>
        <begin position="28"/>
        <end position="324"/>
    </location>
</feature>
<organism evidence="7 8">
    <name type="scientific">Vibrio amylolyticus</name>
    <dbReference type="NCBI Taxonomy" id="2847292"/>
    <lineage>
        <taxon>Bacteria</taxon>
        <taxon>Pseudomonadati</taxon>
        <taxon>Pseudomonadota</taxon>
        <taxon>Gammaproteobacteria</taxon>
        <taxon>Vibrionales</taxon>
        <taxon>Vibrionaceae</taxon>
        <taxon>Vibrio</taxon>
    </lineage>
</organism>
<dbReference type="SUPFAM" id="SSF51735">
    <property type="entry name" value="NAD(P)-binding Rossmann-fold domains"/>
    <property type="match status" value="1"/>
</dbReference>